<dbReference type="FunFam" id="3.40.50.12780:FF:000013">
    <property type="entry name" value="Long-chain-fatty-acid--AMP ligase FadD32"/>
    <property type="match status" value="1"/>
</dbReference>
<organism evidence="8 9">
    <name type="scientific">Streptosporangium saharense</name>
    <dbReference type="NCBI Taxonomy" id="1706840"/>
    <lineage>
        <taxon>Bacteria</taxon>
        <taxon>Bacillati</taxon>
        <taxon>Actinomycetota</taxon>
        <taxon>Actinomycetes</taxon>
        <taxon>Streptosporangiales</taxon>
        <taxon>Streptosporangiaceae</taxon>
        <taxon>Streptosporangium</taxon>
    </lineage>
</organism>
<protein>
    <submittedName>
        <fullName evidence="8">Acyl-CoA synthetase (AMP-forming)/AMP-acid ligase II/acyl carrier protein</fullName>
    </submittedName>
</protein>
<evidence type="ECO:0000256" key="3">
    <source>
        <dbReference type="ARBA" id="ARBA00022553"/>
    </source>
</evidence>
<sequence>MQLIEDALAHQARLRPDRPAVTHLDFEAGHIPRHLEVTFGELHARAAAFAARLSAVVAPGQHVMLLHNSGVDFVVEFFGCLMAGAVPVPAPEPQIPYHRAAERLTRIVEDAGITAATAARQVAVADVVALSPRLSEVTWLGDAVPGETGPRRERRALRDDVAYLQYTSGSTGSPRGIEITHGNVLDEVDYFGAALGLDSESVLVNWAPVFHDLGLVLGVLVPLLRGGRIVTLSPQAFVRDPERWLRAISDFGGTHAAAPDFAYDLCLRRIPENRRAGLRLDTWRVAINGAEPVRAETVDRFTESFAPYGFRPDAMRPSYGLAECTLAVTTPPLHEMPGRVVADRDALAEGVVKPSPTGRTLVSCGRPIPGINVSIVSPDTREQLPEDAVGEIRVTGWGVARGFHGDPARMTELNTGDLGFFHEGELYVTGRLKDVIIVRGQNYHPVDLEQVAERADPQIRPGCLAAFQDGDVVGMVCEVRGNQTEAELAEIATTIQREISETFQLKLDVIALVQPGSVPKTSSGKVRRNECGRRLAAGELRVRHRVERTAVSARVSAAAAKPMLRFLLGRVVGIPVTQLDDHVPFADYGLDSKGAHELAGELERLLGTAVPSSMVFDYPTISDLAKALESE</sequence>
<dbReference type="PROSITE" id="PS00455">
    <property type="entry name" value="AMP_BINDING"/>
    <property type="match status" value="1"/>
</dbReference>
<dbReference type="GO" id="GO:0071766">
    <property type="term" value="P:Actinobacterium-type cell wall biogenesis"/>
    <property type="evidence" value="ECO:0007669"/>
    <property type="project" value="UniProtKB-ARBA"/>
</dbReference>
<evidence type="ECO:0000256" key="6">
    <source>
        <dbReference type="ARBA" id="ARBA00023098"/>
    </source>
</evidence>
<dbReference type="InterPro" id="IPR045851">
    <property type="entry name" value="AMP-bd_C_sf"/>
</dbReference>
<dbReference type="PANTHER" id="PTHR22754:SF32">
    <property type="entry name" value="DISCO-INTERACTING PROTEIN 2"/>
    <property type="match status" value="1"/>
</dbReference>
<feature type="domain" description="Carrier" evidence="7">
    <location>
        <begin position="558"/>
        <end position="631"/>
    </location>
</feature>
<dbReference type="SUPFAM" id="SSF47336">
    <property type="entry name" value="ACP-like"/>
    <property type="match status" value="1"/>
</dbReference>
<proteinExistence type="inferred from homology"/>
<evidence type="ECO:0000256" key="2">
    <source>
        <dbReference type="ARBA" id="ARBA00022450"/>
    </source>
</evidence>
<dbReference type="Pfam" id="PF23024">
    <property type="entry name" value="AMP-dom_DIP2-like"/>
    <property type="match status" value="1"/>
</dbReference>
<dbReference type="InterPro" id="IPR036736">
    <property type="entry name" value="ACP-like_sf"/>
</dbReference>
<evidence type="ECO:0000313" key="9">
    <source>
        <dbReference type="Proteomes" id="UP000552644"/>
    </source>
</evidence>
<evidence type="ECO:0000259" key="7">
    <source>
        <dbReference type="PROSITE" id="PS50075"/>
    </source>
</evidence>
<name>A0A7W7QVG8_9ACTN</name>
<dbReference type="InterPro" id="IPR025110">
    <property type="entry name" value="AMP-bd_C"/>
</dbReference>
<dbReference type="Proteomes" id="UP000552644">
    <property type="component" value="Unassembled WGS sequence"/>
</dbReference>
<evidence type="ECO:0000313" key="8">
    <source>
        <dbReference type="EMBL" id="MBB4920515.1"/>
    </source>
</evidence>
<keyword evidence="2" id="KW-0596">Phosphopantetheine</keyword>
<dbReference type="Gene3D" id="3.40.50.12780">
    <property type="entry name" value="N-terminal domain of ligase-like"/>
    <property type="match status" value="1"/>
</dbReference>
<dbReference type="SMART" id="SM00823">
    <property type="entry name" value="PKS_PP"/>
    <property type="match status" value="1"/>
</dbReference>
<dbReference type="Gene3D" id="3.30.300.30">
    <property type="match status" value="1"/>
</dbReference>
<accession>A0A7W7QVG8</accession>
<dbReference type="GO" id="GO:0006633">
    <property type="term" value="P:fatty acid biosynthetic process"/>
    <property type="evidence" value="ECO:0007669"/>
    <property type="project" value="TreeGrafter"/>
</dbReference>
<dbReference type="InterPro" id="IPR000873">
    <property type="entry name" value="AMP-dep_synth/lig_dom"/>
</dbReference>
<reference evidence="8 9" key="1">
    <citation type="submission" date="2020-08" db="EMBL/GenBank/DDBJ databases">
        <title>Genomic Encyclopedia of Type Strains, Phase III (KMG-III): the genomes of soil and plant-associated and newly described type strains.</title>
        <authorList>
            <person name="Whitman W."/>
        </authorList>
    </citation>
    <scope>NUCLEOTIDE SEQUENCE [LARGE SCALE GENOMIC DNA]</scope>
    <source>
        <strain evidence="8 9">CECT 8840</strain>
    </source>
</reference>
<dbReference type="InterPro" id="IPR042099">
    <property type="entry name" value="ANL_N_sf"/>
</dbReference>
<keyword evidence="6" id="KW-0443">Lipid metabolism</keyword>
<dbReference type="Pfam" id="PF00550">
    <property type="entry name" value="PP-binding"/>
    <property type="match status" value="1"/>
</dbReference>
<comment type="similarity">
    <text evidence="1">Belongs to the ATP-dependent AMP-binding enzyme family.</text>
</comment>
<dbReference type="InterPro" id="IPR009081">
    <property type="entry name" value="PP-bd_ACP"/>
</dbReference>
<dbReference type="Gene3D" id="1.10.1200.10">
    <property type="entry name" value="ACP-like"/>
    <property type="match status" value="1"/>
</dbReference>
<keyword evidence="5" id="KW-0276">Fatty acid metabolism</keyword>
<keyword evidence="9" id="KW-1185">Reference proteome</keyword>
<dbReference type="Pfam" id="PF00501">
    <property type="entry name" value="AMP-binding"/>
    <property type="match status" value="1"/>
</dbReference>
<dbReference type="PANTHER" id="PTHR22754">
    <property type="entry name" value="DISCO-INTERACTING PROTEIN 2 DIP2 -RELATED"/>
    <property type="match status" value="1"/>
</dbReference>
<keyword evidence="3" id="KW-0597">Phosphoprotein</keyword>
<dbReference type="RefSeq" id="WP_184724885.1">
    <property type="nucleotide sequence ID" value="NZ_JACHJP010000014.1"/>
</dbReference>
<dbReference type="CDD" id="cd05931">
    <property type="entry name" value="FAAL"/>
    <property type="match status" value="1"/>
</dbReference>
<dbReference type="InterPro" id="IPR020845">
    <property type="entry name" value="AMP-binding_CS"/>
</dbReference>
<evidence type="ECO:0000256" key="1">
    <source>
        <dbReference type="ARBA" id="ARBA00006432"/>
    </source>
</evidence>
<dbReference type="GO" id="GO:0016874">
    <property type="term" value="F:ligase activity"/>
    <property type="evidence" value="ECO:0007669"/>
    <property type="project" value="UniProtKB-KW"/>
</dbReference>
<dbReference type="GO" id="GO:0005886">
    <property type="term" value="C:plasma membrane"/>
    <property type="evidence" value="ECO:0007669"/>
    <property type="project" value="TreeGrafter"/>
</dbReference>
<evidence type="ECO:0000256" key="4">
    <source>
        <dbReference type="ARBA" id="ARBA00022598"/>
    </source>
</evidence>
<dbReference type="InterPro" id="IPR040097">
    <property type="entry name" value="FAAL/FAAC"/>
</dbReference>
<keyword evidence="4 8" id="KW-0436">Ligase</keyword>
<gene>
    <name evidence="8" type="ORF">FHS44_007666</name>
</gene>
<dbReference type="PROSITE" id="PS50075">
    <property type="entry name" value="CARRIER"/>
    <property type="match status" value="1"/>
</dbReference>
<dbReference type="SUPFAM" id="SSF56801">
    <property type="entry name" value="Acetyl-CoA synthetase-like"/>
    <property type="match status" value="1"/>
</dbReference>
<evidence type="ECO:0000256" key="5">
    <source>
        <dbReference type="ARBA" id="ARBA00022832"/>
    </source>
</evidence>
<dbReference type="EMBL" id="JACHJP010000014">
    <property type="protein sequence ID" value="MBB4920515.1"/>
    <property type="molecule type" value="Genomic_DNA"/>
</dbReference>
<dbReference type="InterPro" id="IPR020806">
    <property type="entry name" value="PKS_PP-bd"/>
</dbReference>
<dbReference type="SMART" id="SM01294">
    <property type="entry name" value="PKS_PP_betabranch"/>
    <property type="match status" value="1"/>
</dbReference>
<comment type="caution">
    <text evidence="8">The sequence shown here is derived from an EMBL/GenBank/DDBJ whole genome shotgun (WGS) entry which is preliminary data.</text>
</comment>
<dbReference type="GO" id="GO:0031177">
    <property type="term" value="F:phosphopantetheine binding"/>
    <property type="evidence" value="ECO:0007669"/>
    <property type="project" value="InterPro"/>
</dbReference>
<dbReference type="AlphaFoldDB" id="A0A7W7QVG8"/>
<dbReference type="GO" id="GO:0070566">
    <property type="term" value="F:adenylyltransferase activity"/>
    <property type="evidence" value="ECO:0007669"/>
    <property type="project" value="TreeGrafter"/>
</dbReference>